<feature type="compositionally biased region" description="Gly residues" evidence="5">
    <location>
        <begin position="93"/>
        <end position="104"/>
    </location>
</feature>
<dbReference type="Pfam" id="PF00828">
    <property type="entry name" value="Ribosomal_L27A"/>
    <property type="match status" value="1"/>
</dbReference>
<evidence type="ECO:0000256" key="4">
    <source>
        <dbReference type="RuleBase" id="RU003888"/>
    </source>
</evidence>
<feature type="region of interest" description="Disordered" evidence="5">
    <location>
        <begin position="39"/>
        <end position="108"/>
    </location>
</feature>
<dbReference type="NCBIfam" id="TIGR01071">
    <property type="entry name" value="rplO_bact"/>
    <property type="match status" value="1"/>
</dbReference>
<keyword evidence="8" id="KW-1185">Reference proteome</keyword>
<dbReference type="InterPro" id="IPR021131">
    <property type="entry name" value="Ribosomal_uL15/eL18"/>
</dbReference>
<accession>A0ABP1FY35</accession>
<feature type="compositionally biased region" description="Gly residues" evidence="5">
    <location>
        <begin position="73"/>
        <end position="86"/>
    </location>
</feature>
<evidence type="ECO:0000256" key="5">
    <source>
        <dbReference type="SAM" id="MobiDB-lite"/>
    </source>
</evidence>
<dbReference type="HAMAP" id="MF_01341">
    <property type="entry name" value="Ribosomal_uL15"/>
    <property type="match status" value="1"/>
</dbReference>
<comment type="similarity">
    <text evidence="1 4">Belongs to the universal ribosomal protein uL15 family.</text>
</comment>
<dbReference type="Gene3D" id="3.100.10.10">
    <property type="match status" value="1"/>
</dbReference>
<gene>
    <name evidence="7" type="primary">g7542</name>
    <name evidence="7" type="ORF">VP750_LOCUS6457</name>
</gene>
<organism evidence="7 8">
    <name type="scientific">Coccomyxa viridis</name>
    <dbReference type="NCBI Taxonomy" id="1274662"/>
    <lineage>
        <taxon>Eukaryota</taxon>
        <taxon>Viridiplantae</taxon>
        <taxon>Chlorophyta</taxon>
        <taxon>core chlorophytes</taxon>
        <taxon>Trebouxiophyceae</taxon>
        <taxon>Trebouxiophyceae incertae sedis</taxon>
        <taxon>Coccomyxaceae</taxon>
        <taxon>Coccomyxa</taxon>
    </lineage>
</organism>
<name>A0ABP1FY35_9CHLO</name>
<dbReference type="PANTHER" id="PTHR12934">
    <property type="entry name" value="50S RIBOSOMAL PROTEIN L15"/>
    <property type="match status" value="1"/>
</dbReference>
<keyword evidence="3 4" id="KW-0687">Ribonucleoprotein</keyword>
<protein>
    <submittedName>
        <fullName evidence="7">G7542 protein</fullName>
    </submittedName>
</protein>
<keyword evidence="2 4" id="KW-0689">Ribosomal protein</keyword>
<dbReference type="PANTHER" id="PTHR12934:SF11">
    <property type="entry name" value="LARGE RIBOSOMAL SUBUNIT PROTEIN UL15M"/>
    <property type="match status" value="1"/>
</dbReference>
<dbReference type="EMBL" id="CAXHTA020000011">
    <property type="protein sequence ID" value="CAL5224798.1"/>
    <property type="molecule type" value="Genomic_DNA"/>
</dbReference>
<evidence type="ECO:0000313" key="8">
    <source>
        <dbReference type="Proteomes" id="UP001497392"/>
    </source>
</evidence>
<dbReference type="InterPro" id="IPR036227">
    <property type="entry name" value="Ribosomal_uL15/eL18_sf"/>
</dbReference>
<dbReference type="SUPFAM" id="SSF52080">
    <property type="entry name" value="Ribosomal proteins L15p and L18e"/>
    <property type="match status" value="1"/>
</dbReference>
<evidence type="ECO:0000313" key="7">
    <source>
        <dbReference type="EMBL" id="CAL5224798.1"/>
    </source>
</evidence>
<dbReference type="PROSITE" id="PS00475">
    <property type="entry name" value="RIBOSOMAL_L15"/>
    <property type="match status" value="1"/>
</dbReference>
<dbReference type="InterPro" id="IPR030878">
    <property type="entry name" value="Ribosomal_uL15"/>
</dbReference>
<evidence type="ECO:0000256" key="1">
    <source>
        <dbReference type="ARBA" id="ARBA00007320"/>
    </source>
</evidence>
<evidence type="ECO:0000256" key="2">
    <source>
        <dbReference type="ARBA" id="ARBA00022980"/>
    </source>
</evidence>
<dbReference type="InterPro" id="IPR005749">
    <property type="entry name" value="Ribosomal_uL15_bac-type"/>
</dbReference>
<evidence type="ECO:0000259" key="6">
    <source>
        <dbReference type="Pfam" id="PF00828"/>
    </source>
</evidence>
<dbReference type="Proteomes" id="UP001497392">
    <property type="component" value="Unassembled WGS sequence"/>
</dbReference>
<evidence type="ECO:0000256" key="3">
    <source>
        <dbReference type="ARBA" id="ARBA00023274"/>
    </source>
</evidence>
<dbReference type="InterPro" id="IPR001196">
    <property type="entry name" value="Ribosomal_uL15_CS"/>
</dbReference>
<feature type="domain" description="Large ribosomal subunit protein uL15/eL18" evidence="6">
    <location>
        <begin position="132"/>
        <end position="205"/>
    </location>
</feature>
<sequence>MQVSHGSCSGFCRGTQLLRPQPRQASRAAGVLVIRAAKSAASQQDRIPTERLRLNNLSPQPGARRPDKRKGRGYGAGQGGSCGFGMRGQKSRSGGGASRPGFEGGQTPLYRQMPKLRGIAGGMSAGVPRYVTVNLQQLNTKYQDGETVDLNTLQEKRLLNLSGREAKLPLKILGMGSLKVKVTVAATQFSESARAKIEEAGGSIVEVPEKIKWTRAIGRERTAAKEAKAETKPKAKA</sequence>
<reference evidence="7 8" key="1">
    <citation type="submission" date="2024-06" db="EMBL/GenBank/DDBJ databases">
        <authorList>
            <person name="Kraege A."/>
            <person name="Thomma B."/>
        </authorList>
    </citation>
    <scope>NUCLEOTIDE SEQUENCE [LARGE SCALE GENOMIC DNA]</scope>
</reference>
<comment type="caution">
    <text evidence="7">The sequence shown here is derived from an EMBL/GenBank/DDBJ whole genome shotgun (WGS) entry which is preliminary data.</text>
</comment>
<proteinExistence type="inferred from homology"/>